<organism evidence="1 2">
    <name type="scientific">Mucilaginibacter sabulilitoris</name>
    <dbReference type="NCBI Taxonomy" id="1173583"/>
    <lineage>
        <taxon>Bacteria</taxon>
        <taxon>Pseudomonadati</taxon>
        <taxon>Bacteroidota</taxon>
        <taxon>Sphingobacteriia</taxon>
        <taxon>Sphingobacteriales</taxon>
        <taxon>Sphingobacteriaceae</taxon>
        <taxon>Mucilaginibacter</taxon>
    </lineage>
</organism>
<dbReference type="Gene3D" id="2.60.120.10">
    <property type="entry name" value="Jelly Rolls"/>
    <property type="match status" value="1"/>
</dbReference>
<dbReference type="RefSeq" id="WP_321561366.1">
    <property type="nucleotide sequence ID" value="NZ_CP139558.1"/>
</dbReference>
<keyword evidence="2" id="KW-1185">Reference proteome</keyword>
<sequence>MLIETYIYKGEGYDPFLIRDNWQVAKLNYMPGQGFTDIVKIDKHTQTDEVFILLKGTAVLIAAERNGNAYSFYCLKMQPGITYNIKANTWHNIAMDTDAELIIVENSNTHVHDCIYVPLNDNEKIDLFDIIQSALK</sequence>
<gene>
    <name evidence="1" type="ORF">SNE25_23055</name>
</gene>
<dbReference type="Proteomes" id="UP001324380">
    <property type="component" value="Chromosome"/>
</dbReference>
<dbReference type="SUPFAM" id="SSF51182">
    <property type="entry name" value="RmlC-like cupins"/>
    <property type="match status" value="1"/>
</dbReference>
<evidence type="ECO:0000313" key="2">
    <source>
        <dbReference type="Proteomes" id="UP001324380"/>
    </source>
</evidence>
<proteinExistence type="predicted"/>
<dbReference type="InterPro" id="IPR011051">
    <property type="entry name" value="RmlC_Cupin_sf"/>
</dbReference>
<protein>
    <recommendedName>
        <fullName evidence="3">Sugar 3,4-ketoisomerase QdtA cupin domain-containing protein</fullName>
    </recommendedName>
</protein>
<accession>A0ABZ0TG96</accession>
<evidence type="ECO:0008006" key="3">
    <source>
        <dbReference type="Google" id="ProtNLM"/>
    </source>
</evidence>
<dbReference type="EMBL" id="CP139558">
    <property type="protein sequence ID" value="WPU92204.1"/>
    <property type="molecule type" value="Genomic_DNA"/>
</dbReference>
<reference evidence="1 2" key="1">
    <citation type="submission" date="2023-11" db="EMBL/GenBank/DDBJ databases">
        <title>Analysis of the Genomes of Mucilaginibacter gossypii cycad 4 and M. sabulilitoris SNA2: microbes with the potential for plant growth promotion.</title>
        <authorList>
            <person name="Hirsch A.M."/>
            <person name="Humm E."/>
            <person name="Rubbi M."/>
            <person name="Del Vecchio G."/>
            <person name="Ha S.M."/>
            <person name="Pellegrini M."/>
            <person name="Gunsalus R.P."/>
        </authorList>
    </citation>
    <scope>NUCLEOTIDE SEQUENCE [LARGE SCALE GENOMIC DNA]</scope>
    <source>
        <strain evidence="1 2">SNA2</strain>
    </source>
</reference>
<evidence type="ECO:0000313" key="1">
    <source>
        <dbReference type="EMBL" id="WPU92204.1"/>
    </source>
</evidence>
<name>A0ABZ0TG96_9SPHI</name>
<dbReference type="InterPro" id="IPR014710">
    <property type="entry name" value="RmlC-like_jellyroll"/>
</dbReference>